<organism evidence="13 14">
    <name type="scientific">Idiomarina tyrosinivorans</name>
    <dbReference type="NCBI Taxonomy" id="1445662"/>
    <lineage>
        <taxon>Bacteria</taxon>
        <taxon>Pseudomonadati</taxon>
        <taxon>Pseudomonadota</taxon>
        <taxon>Gammaproteobacteria</taxon>
        <taxon>Alteromonadales</taxon>
        <taxon>Idiomarinaceae</taxon>
        <taxon>Idiomarina</taxon>
    </lineage>
</organism>
<dbReference type="CDD" id="cd06225">
    <property type="entry name" value="HAMP"/>
    <property type="match status" value="1"/>
</dbReference>
<keyword evidence="3 10" id="KW-0812">Transmembrane</keyword>
<accession>A0A432ZLC1</accession>
<dbReference type="InterPro" id="IPR003660">
    <property type="entry name" value="HAMP_dom"/>
</dbReference>
<sequence>MRLNIRFRVLILALVPPILLAVFLTSYNLYQSGEVGEQAVSRFTDELNSGSRTELKNYLALAFSSIEHLVAQSNPANRAEMQQRAKQILRNLRFSDGDDAGYIFVYDRDGVNIAHGVNPALEGKNLYDFQDPSGVYLIRELIKQAESGGGYVAYQWKDVKGQVKPKLGYARLLDKWGWVIGTGFWVDGLKQQSANIAAKVDNSLENAAINAVIASIFALLIIAFLALVVVRSITRPLANALTAMKGIAEGDGDLTQRLDDSSNDEMGDLATAFNAFADQVAEMVRHIRQSSSNMTQSARSLRQLMSDTSDRAGHQQQESEQVATAVNELATASHEVSRSAAEASQAAEQAESLVATAQQVLQRAVDVINGLAGRVDEGSHVVETLANESQQIGSVLDVIRNIADQTNLLALNAAIESARAGEAGRGFSVVADEVRTLASRTQQSTHEIEEMIERVQAGTRSVTEVMNAIKEGSETSVSEANGVEEALRSVLDSVNTINSQNAQIASAAEEQSSVSETINENMTAIVEVTDQTVAATKQARSYTDELSDAVEKLEQRVRRYRV</sequence>
<evidence type="ECO:0000313" key="14">
    <source>
        <dbReference type="Proteomes" id="UP000287996"/>
    </source>
</evidence>
<dbReference type="Pfam" id="PF00672">
    <property type="entry name" value="HAMP"/>
    <property type="match status" value="1"/>
</dbReference>
<evidence type="ECO:0000256" key="7">
    <source>
        <dbReference type="ARBA" id="ARBA00029447"/>
    </source>
</evidence>
<evidence type="ECO:0000256" key="6">
    <source>
        <dbReference type="ARBA" id="ARBA00023224"/>
    </source>
</evidence>
<dbReference type="CDD" id="cd11386">
    <property type="entry name" value="MCP_signal"/>
    <property type="match status" value="1"/>
</dbReference>
<dbReference type="Pfam" id="PF17200">
    <property type="entry name" value="sCache_2"/>
    <property type="match status" value="1"/>
</dbReference>
<evidence type="ECO:0000256" key="1">
    <source>
        <dbReference type="ARBA" id="ARBA00004651"/>
    </source>
</evidence>
<dbReference type="PANTHER" id="PTHR32089:SF119">
    <property type="entry name" value="METHYL-ACCEPTING CHEMOTAXIS PROTEIN CTPL"/>
    <property type="match status" value="1"/>
</dbReference>
<proteinExistence type="inferred from homology"/>
<feature type="domain" description="Methyl-accepting transducer" evidence="11">
    <location>
        <begin position="290"/>
        <end position="526"/>
    </location>
</feature>
<dbReference type="PROSITE" id="PS50111">
    <property type="entry name" value="CHEMOTAXIS_TRANSDUC_2"/>
    <property type="match status" value="1"/>
</dbReference>
<dbReference type="FunFam" id="1.10.287.950:FF:000001">
    <property type="entry name" value="Methyl-accepting chemotaxis sensory transducer"/>
    <property type="match status" value="1"/>
</dbReference>
<evidence type="ECO:0000256" key="10">
    <source>
        <dbReference type="SAM" id="Phobius"/>
    </source>
</evidence>
<keyword evidence="6 8" id="KW-0807">Transducer</keyword>
<feature type="region of interest" description="Disordered" evidence="9">
    <location>
        <begin position="288"/>
        <end position="320"/>
    </location>
</feature>
<name>A0A432ZLC1_9GAMM</name>
<dbReference type="SMART" id="SM00304">
    <property type="entry name" value="HAMP"/>
    <property type="match status" value="1"/>
</dbReference>
<evidence type="ECO:0000259" key="12">
    <source>
        <dbReference type="PROSITE" id="PS50885"/>
    </source>
</evidence>
<dbReference type="Pfam" id="PF00015">
    <property type="entry name" value="MCPsignal"/>
    <property type="match status" value="1"/>
</dbReference>
<dbReference type="InterPro" id="IPR004089">
    <property type="entry name" value="MCPsignal_dom"/>
</dbReference>
<gene>
    <name evidence="13" type="ORF">CWI84_10700</name>
</gene>
<dbReference type="Gene3D" id="1.10.287.950">
    <property type="entry name" value="Methyl-accepting chemotaxis protein"/>
    <property type="match status" value="1"/>
</dbReference>
<dbReference type="Gene3D" id="3.30.450.20">
    <property type="entry name" value="PAS domain"/>
    <property type="match status" value="1"/>
</dbReference>
<dbReference type="Proteomes" id="UP000287996">
    <property type="component" value="Unassembled WGS sequence"/>
</dbReference>
<keyword evidence="4 10" id="KW-1133">Transmembrane helix</keyword>
<dbReference type="GO" id="GO:0004888">
    <property type="term" value="F:transmembrane signaling receptor activity"/>
    <property type="evidence" value="ECO:0007669"/>
    <property type="project" value="InterPro"/>
</dbReference>
<evidence type="ECO:0000256" key="9">
    <source>
        <dbReference type="SAM" id="MobiDB-lite"/>
    </source>
</evidence>
<dbReference type="RefSeq" id="WP_126842578.1">
    <property type="nucleotide sequence ID" value="NZ_PIQH01000010.1"/>
</dbReference>
<feature type="transmembrane region" description="Helical" evidence="10">
    <location>
        <begin position="7"/>
        <end position="30"/>
    </location>
</feature>
<comment type="caution">
    <text evidence="13">The sequence shown here is derived from an EMBL/GenBank/DDBJ whole genome shotgun (WGS) entry which is preliminary data.</text>
</comment>
<keyword evidence="5 10" id="KW-0472">Membrane</keyword>
<evidence type="ECO:0000256" key="4">
    <source>
        <dbReference type="ARBA" id="ARBA00022989"/>
    </source>
</evidence>
<dbReference type="GO" id="GO:0005886">
    <property type="term" value="C:plasma membrane"/>
    <property type="evidence" value="ECO:0007669"/>
    <property type="project" value="UniProtKB-SubCell"/>
</dbReference>
<evidence type="ECO:0000256" key="2">
    <source>
        <dbReference type="ARBA" id="ARBA00022475"/>
    </source>
</evidence>
<dbReference type="InterPro" id="IPR033480">
    <property type="entry name" value="sCache_2"/>
</dbReference>
<evidence type="ECO:0000256" key="8">
    <source>
        <dbReference type="PROSITE-ProRule" id="PRU00284"/>
    </source>
</evidence>
<dbReference type="PROSITE" id="PS50885">
    <property type="entry name" value="HAMP"/>
    <property type="match status" value="1"/>
</dbReference>
<dbReference type="PRINTS" id="PR00260">
    <property type="entry name" value="CHEMTRNSDUCR"/>
</dbReference>
<keyword evidence="2" id="KW-1003">Cell membrane</keyword>
<feature type="compositionally biased region" description="Polar residues" evidence="9">
    <location>
        <begin position="289"/>
        <end position="307"/>
    </location>
</feature>
<dbReference type="SUPFAM" id="SSF58104">
    <property type="entry name" value="Methyl-accepting chemotaxis protein (MCP) signaling domain"/>
    <property type="match status" value="1"/>
</dbReference>
<dbReference type="OrthoDB" id="2489132at2"/>
<evidence type="ECO:0000256" key="5">
    <source>
        <dbReference type="ARBA" id="ARBA00023136"/>
    </source>
</evidence>
<comment type="subcellular location">
    <subcellularLocation>
        <location evidence="1">Cell membrane</location>
        <topology evidence="1">Multi-pass membrane protein</topology>
    </subcellularLocation>
</comment>
<keyword evidence="14" id="KW-1185">Reference proteome</keyword>
<dbReference type="SMART" id="SM00283">
    <property type="entry name" value="MA"/>
    <property type="match status" value="1"/>
</dbReference>
<evidence type="ECO:0000313" key="13">
    <source>
        <dbReference type="EMBL" id="RUO78797.1"/>
    </source>
</evidence>
<evidence type="ECO:0000259" key="11">
    <source>
        <dbReference type="PROSITE" id="PS50111"/>
    </source>
</evidence>
<comment type="similarity">
    <text evidence="7">Belongs to the methyl-accepting chemotaxis (MCP) protein family.</text>
</comment>
<dbReference type="PANTHER" id="PTHR32089">
    <property type="entry name" value="METHYL-ACCEPTING CHEMOTAXIS PROTEIN MCPB"/>
    <property type="match status" value="1"/>
</dbReference>
<dbReference type="InterPro" id="IPR004090">
    <property type="entry name" value="Chemotax_Me-accpt_rcpt"/>
</dbReference>
<protein>
    <submittedName>
        <fullName evidence="13">Methyl-accepting chemotaxis protein</fullName>
    </submittedName>
</protein>
<dbReference type="AlphaFoldDB" id="A0A432ZLC1"/>
<feature type="domain" description="HAMP" evidence="12">
    <location>
        <begin position="231"/>
        <end position="285"/>
    </location>
</feature>
<dbReference type="GO" id="GO:0007165">
    <property type="term" value="P:signal transduction"/>
    <property type="evidence" value="ECO:0007669"/>
    <property type="project" value="UniProtKB-KW"/>
</dbReference>
<dbReference type="SMART" id="SM01049">
    <property type="entry name" value="Cache_2"/>
    <property type="match status" value="1"/>
</dbReference>
<dbReference type="GO" id="GO:0006935">
    <property type="term" value="P:chemotaxis"/>
    <property type="evidence" value="ECO:0007669"/>
    <property type="project" value="InterPro"/>
</dbReference>
<dbReference type="EMBL" id="PIQH01000010">
    <property type="protein sequence ID" value="RUO78797.1"/>
    <property type="molecule type" value="Genomic_DNA"/>
</dbReference>
<evidence type="ECO:0000256" key="3">
    <source>
        <dbReference type="ARBA" id="ARBA00022692"/>
    </source>
</evidence>
<reference evidence="13 14" key="1">
    <citation type="journal article" date="2011" name="Front. Microbiol.">
        <title>Genomic signatures of strain selection and enhancement in Bacillus atrophaeus var. globigii, a historical biowarfare simulant.</title>
        <authorList>
            <person name="Gibbons H.S."/>
            <person name="Broomall S.M."/>
            <person name="McNew L.A."/>
            <person name="Daligault H."/>
            <person name="Chapman C."/>
            <person name="Bruce D."/>
            <person name="Karavis M."/>
            <person name="Krepps M."/>
            <person name="McGregor P.A."/>
            <person name="Hong C."/>
            <person name="Park K.H."/>
            <person name="Akmal A."/>
            <person name="Feldman A."/>
            <person name="Lin J.S."/>
            <person name="Chang W.E."/>
            <person name="Higgs B.W."/>
            <person name="Demirev P."/>
            <person name="Lindquist J."/>
            <person name="Liem A."/>
            <person name="Fochler E."/>
            <person name="Read T.D."/>
            <person name="Tapia R."/>
            <person name="Johnson S."/>
            <person name="Bishop-Lilly K.A."/>
            <person name="Detter C."/>
            <person name="Han C."/>
            <person name="Sozhamannan S."/>
            <person name="Rosenzweig C.N."/>
            <person name="Skowronski E.W."/>
        </authorList>
    </citation>
    <scope>NUCLEOTIDE SEQUENCE [LARGE SCALE GENOMIC DNA]</scope>
    <source>
        <strain evidence="13 14">CC-PW-9</strain>
    </source>
</reference>
<feature type="transmembrane region" description="Helical" evidence="10">
    <location>
        <begin position="207"/>
        <end position="230"/>
    </location>
</feature>